<dbReference type="OrthoDB" id="1926336at2759"/>
<dbReference type="Pfam" id="PF07765">
    <property type="entry name" value="KIP1"/>
    <property type="match status" value="1"/>
</dbReference>
<feature type="coiled-coil region" evidence="3">
    <location>
        <begin position="2393"/>
        <end position="2442"/>
    </location>
</feature>
<feature type="coiled-coil region" evidence="3">
    <location>
        <begin position="1181"/>
        <end position="1208"/>
    </location>
</feature>
<dbReference type="EMBL" id="JABFUD020000010">
    <property type="protein sequence ID" value="KAI5074914.1"/>
    <property type="molecule type" value="Genomic_DNA"/>
</dbReference>
<evidence type="ECO:0000313" key="7">
    <source>
        <dbReference type="Proteomes" id="UP000886520"/>
    </source>
</evidence>
<evidence type="ECO:0000256" key="1">
    <source>
        <dbReference type="ARBA" id="ARBA00023054"/>
    </source>
</evidence>
<keyword evidence="7" id="KW-1185">Reference proteome</keyword>
<feature type="coiled-coil region" evidence="3">
    <location>
        <begin position="1241"/>
        <end position="1409"/>
    </location>
</feature>
<dbReference type="Gene3D" id="1.10.287.1490">
    <property type="match status" value="1"/>
</dbReference>
<dbReference type="PANTHER" id="PTHR32258">
    <property type="entry name" value="PROTEIN NETWORKED 4A"/>
    <property type="match status" value="1"/>
</dbReference>
<dbReference type="Proteomes" id="UP000886520">
    <property type="component" value="Chromosome 10"/>
</dbReference>
<feature type="compositionally biased region" description="Basic and acidic residues" evidence="4">
    <location>
        <begin position="178"/>
        <end position="190"/>
    </location>
</feature>
<dbReference type="SUPFAM" id="SSF90257">
    <property type="entry name" value="Myosin rod fragments"/>
    <property type="match status" value="1"/>
</dbReference>
<feature type="coiled-coil region" evidence="3">
    <location>
        <begin position="855"/>
        <end position="945"/>
    </location>
</feature>
<dbReference type="PANTHER" id="PTHR32258:SF28">
    <property type="entry name" value="PROTEIN NETWORKED 3A-RELATED"/>
    <property type="match status" value="1"/>
</dbReference>
<keyword evidence="1 3" id="KW-0175">Coiled coil</keyword>
<feature type="coiled-coil region" evidence="3">
    <location>
        <begin position="662"/>
        <end position="819"/>
    </location>
</feature>
<feature type="coiled-coil region" evidence="3">
    <location>
        <begin position="1742"/>
        <end position="1867"/>
    </location>
</feature>
<feature type="compositionally biased region" description="Polar residues" evidence="4">
    <location>
        <begin position="1"/>
        <end position="19"/>
    </location>
</feature>
<dbReference type="InterPro" id="IPR011684">
    <property type="entry name" value="NAB"/>
</dbReference>
<feature type="coiled-coil region" evidence="3">
    <location>
        <begin position="981"/>
        <end position="1050"/>
    </location>
</feature>
<evidence type="ECO:0000313" key="6">
    <source>
        <dbReference type="EMBL" id="KAI5074914.1"/>
    </source>
</evidence>
<dbReference type="PROSITE" id="PS51774">
    <property type="entry name" value="NAB"/>
    <property type="match status" value="1"/>
</dbReference>
<feature type="coiled-coil region" evidence="3">
    <location>
        <begin position="1587"/>
        <end position="1702"/>
    </location>
</feature>
<feature type="region of interest" description="Disordered" evidence="4">
    <location>
        <begin position="1"/>
        <end position="47"/>
    </location>
</feature>
<feature type="coiled-coil region" evidence="3">
    <location>
        <begin position="422"/>
        <end position="604"/>
    </location>
</feature>
<dbReference type="InterPro" id="IPR051861">
    <property type="entry name" value="NET_actin-binding_domain"/>
</dbReference>
<reference evidence="6" key="1">
    <citation type="submission" date="2021-01" db="EMBL/GenBank/DDBJ databases">
        <title>Adiantum capillus-veneris genome.</title>
        <authorList>
            <person name="Fang Y."/>
            <person name="Liao Q."/>
        </authorList>
    </citation>
    <scope>NUCLEOTIDE SEQUENCE</scope>
    <source>
        <strain evidence="6">H3</strain>
        <tissue evidence="6">Leaf</tissue>
    </source>
</reference>
<evidence type="ECO:0000256" key="2">
    <source>
        <dbReference type="ARBA" id="ARBA00038006"/>
    </source>
</evidence>
<comment type="similarity">
    <text evidence="2">Belongs to the NET family.</text>
</comment>
<protein>
    <recommendedName>
        <fullName evidence="5">NAB domain-containing protein</fullName>
    </recommendedName>
</protein>
<dbReference type="GO" id="GO:0003779">
    <property type="term" value="F:actin binding"/>
    <property type="evidence" value="ECO:0007669"/>
    <property type="project" value="InterPro"/>
</dbReference>
<organism evidence="6 7">
    <name type="scientific">Adiantum capillus-veneris</name>
    <name type="common">Maidenhair fern</name>
    <dbReference type="NCBI Taxonomy" id="13818"/>
    <lineage>
        <taxon>Eukaryota</taxon>
        <taxon>Viridiplantae</taxon>
        <taxon>Streptophyta</taxon>
        <taxon>Embryophyta</taxon>
        <taxon>Tracheophyta</taxon>
        <taxon>Polypodiopsida</taxon>
        <taxon>Polypodiidae</taxon>
        <taxon>Polypodiales</taxon>
        <taxon>Pteridineae</taxon>
        <taxon>Pteridaceae</taxon>
        <taxon>Vittarioideae</taxon>
        <taxon>Adiantum</taxon>
    </lineage>
</organism>
<gene>
    <name evidence="6" type="ORF">GOP47_0010875</name>
</gene>
<evidence type="ECO:0000259" key="5">
    <source>
        <dbReference type="PROSITE" id="PS51774"/>
    </source>
</evidence>
<feature type="coiled-coil region" evidence="3">
    <location>
        <begin position="1910"/>
        <end position="2014"/>
    </location>
</feature>
<feature type="domain" description="NAB" evidence="5">
    <location>
        <begin position="35"/>
        <end position="115"/>
    </location>
</feature>
<proteinExistence type="inferred from homology"/>
<feature type="coiled-coil region" evidence="3">
    <location>
        <begin position="212"/>
        <end position="379"/>
    </location>
</feature>
<comment type="caution">
    <text evidence="6">The sequence shown here is derived from an EMBL/GenBank/DDBJ whole genome shotgun (WGS) entry which is preliminary data.</text>
</comment>
<feature type="compositionally biased region" description="Basic and acidic residues" evidence="4">
    <location>
        <begin position="156"/>
        <end position="165"/>
    </location>
</feature>
<evidence type="ECO:0000256" key="4">
    <source>
        <dbReference type="SAM" id="MobiDB-lite"/>
    </source>
</evidence>
<feature type="region of interest" description="Disordered" evidence="4">
    <location>
        <begin position="1433"/>
        <end position="1463"/>
    </location>
</feature>
<sequence>MSSVRWPTGGANWQSQALSHSDKREMKGRGGSKSHSWWWDSHNTPKNSKWLEDNLNDMDAKVKAMLKLIEEDADSFAKRAEMYYKKRPELVSLVEEFYRAYRSLAERYDQLTGHIRQIPQEIQAQFGFSGDAPPGSPSSGGSVRKRAAGFSAFLGRAKDKGRKGGSDSSSSSSSDSDSDSKHSKPNRADEMLGLQQDNEQLRRDLDRGVAHHQAMESRLADLQEELKSLQQENVQLHRNAASAHSEIAALEAEIERLKKENRTLGEEASSALRTAERLQQELEIAQGEQHRISIKLKESAVTIQDLEAKIKELELRILQVNEELLSSTGLCERQKHELDALSEERDTLQQGVSIQASKILELEEEITRLRGVLLSAEGERDRTFELHETLEKELANVHIEFSSLKVERGQLSEELLLKVEHMQSIEQQLIEVQEAMEGLKREKAEVAGLLNKTESSLKELQNEFHGMQGRLNKEISVHINEKLVLQQEVEELRAALEVLHGERSRGVELQDLFAKQVADLELQLKQSQEAHVSCESERIDLVNKAETSLLALRSEFDSVQERLHGEISVQSQERQGLADQVEELNSVLEDLRGEQSRAAELQDTLDKRVMDLDLQLKQSNEALGLREREKGEVTGLLSKVENELLNLRVEFTSVQESLNGEISAQAQEKQMLQTRIEELEAALEALQGERGRSLELQDVLEKRLMDYEQQLQQVQAALDLAEREKAEVGELLSKSELSLSELQEKSNSMQVRLTDELSALSEEKQFLTAQLEELQATLAALHSEKSRGVELQDVFEKRMIELQQELSQAKQEASSLSEDLAEKVAVVCQLEETLKTRDEIVSRLELDLLANQEEGEALRTQVEDCSKEIQRLEDDVLRLRVLLGESEDLARSFEKKANDYEQDLELGRTEVTRLRDELEDKVAGIGRLEAEVQDRDIQLAALREAHSGLEVEFAGSLQHAQQLELDVKTIEETAALRMEELAKVKVDLDLESNRAQRAEEKCLLQEQLIFGLQEEKARLLDQIVELEMRIKAMQEELEGLLAKIEDLCEVKEACDLEILALKDELSKVKLLSEETSSQFSETICSLKIEISKLEIHLAKRTQELQLFEKEQAGWYIEKAAYIEEINQATKEKEELQNTIFMWRRRMENLETEHTTLKTTSREVETSLLFHQSEHDKVRYELSEKAERIQWLEEELKRLDLELQGSQEAAGQLSMKLQSVSQELMDRLLAEEKKVHSLHDDVGRLQQELLSAKDEKESLTNTCEEHAHLFKVKEESLESQILKFKCEIQDLNELCKELTKKLEEMSIDYEALRTEKQALEETLLATQQERDSASTKCDSLQVELAQEHECRATAEAAASKLQGQIAELLREIARLQTELEELKNDNKTLLAKLEAALEQEKTDAMEIDTLLTALHGSHEENGSSDIGERSWHFEAEHSPESSSNVGERSWHFKKTHSGEGKQSTLRHLKESMLNLLTDRTRIRQEAAAHAEHIKTLNFQIENTGQILEVSRGDYHTLVVKYETTISELQSLHLRIEQFERQVQILEEEKRSLHDQLLSSVRDSDQLSSELLREKKELYEKLVVEGDHVLKLQQELKQVREEAVESRRSIDDLQRQIEKLNLDIRDITKAKDDQEKSLREELQLKLEEKTALSQSLNEALESLSLEKAEVTRLQEEKTVREQRLSKLEEEITLLKATLSEKEQVFTSSLSLSEQKAMDLLVQLGTLTQEKEDFSVQLQAKVVLLNHRDEEIQRLLKQLEESKLKVEGLKELSASISQKYDTTLCDLENLRLQLSSLQEENGRLGLDALARTVSVAELTETVSSAEKQNADLTAELKKLQENELVLQEQVANLQLESEQLKQTVKSHVQKTQVLDEEIFNLREIHTKLKSDHECISTEKQRSLDAHSLTLSSLEKMEEELLLQQNKNETLKTELRSQSERIQELEATIANLEKEKQAFSVEIASTGLLMNDLQKRANDLQEEVNRLRQELLFSNDQLQEKSEKIGELSSMCSALQEEKTAISTELEMKIQAFGSLEASFCSLKDEHLSLVDKYEVLTEEAASGANLILKLQEEISQLRSEKEAQAQELLHRKADIQRLEEDLVLVQDSEKQSRKLLDVKVLEIIQLEEELDRLRSARLLFHDEHKQSTERLEIELKRLDLVIISLRDEKVSLSEQHALALVRCNDLESTCKSLQKQLADQLAERKRLEAQLSLIDELRKEALDDEEMVRIMQGRVASKQHEIDQVQSINEDLKEIMRKFDSEVESLKEKIITLQKENTSLNEEVSAKASLVQELDERFTSLKEKKVVFEGGHALAVGNVSLVQAEVDKLLEKISKLNELSIYTAENLRKMEDRICKLQVSNLNLGDEISGFAKKEKSYVIAVRFMRAEFFCLAQRIKAMKEEKVELARLAELAMEAEKKKNGDVLSGLQQELAFLREENKRQRTIIFDRAEEKREAIRQLCATLDYMQTKNRRLEGVINSVRDKIQRRIAASGTRRS</sequence>
<accession>A0A9D4UVR8</accession>
<feature type="compositionally biased region" description="Low complexity" evidence="4">
    <location>
        <begin position="166"/>
        <end position="175"/>
    </location>
</feature>
<evidence type="ECO:0000256" key="3">
    <source>
        <dbReference type="SAM" id="Coils"/>
    </source>
</evidence>
<name>A0A9D4UVR8_ADICA</name>
<feature type="region of interest" description="Disordered" evidence="4">
    <location>
        <begin position="154"/>
        <end position="195"/>
    </location>
</feature>
<feature type="coiled-coil region" evidence="3">
    <location>
        <begin position="1090"/>
        <end position="1152"/>
    </location>
</feature>
<feature type="coiled-coil region" evidence="3">
    <location>
        <begin position="2246"/>
        <end position="2280"/>
    </location>
</feature>
<feature type="coiled-coil region" evidence="3">
    <location>
        <begin position="1520"/>
        <end position="1554"/>
    </location>
</feature>
<feature type="coiled-coil region" evidence="3">
    <location>
        <begin position="2064"/>
        <end position="2221"/>
    </location>
</feature>